<dbReference type="EMBL" id="CP036434">
    <property type="protein sequence ID" value="QDV09177.1"/>
    <property type="molecule type" value="Genomic_DNA"/>
</dbReference>
<evidence type="ECO:0000256" key="4">
    <source>
        <dbReference type="ARBA" id="ARBA00022679"/>
    </source>
</evidence>
<gene>
    <name evidence="10" type="ORF">Poly30_47340</name>
</gene>
<evidence type="ECO:0000259" key="9">
    <source>
        <dbReference type="Pfam" id="PF13231"/>
    </source>
</evidence>
<dbReference type="GO" id="GO:0009103">
    <property type="term" value="P:lipopolysaccharide biosynthetic process"/>
    <property type="evidence" value="ECO:0007669"/>
    <property type="project" value="UniProtKB-ARBA"/>
</dbReference>
<feature type="transmembrane region" description="Helical" evidence="8">
    <location>
        <begin position="146"/>
        <end position="165"/>
    </location>
</feature>
<keyword evidence="6 8" id="KW-1133">Transmembrane helix</keyword>
<keyword evidence="2" id="KW-1003">Cell membrane</keyword>
<dbReference type="Pfam" id="PF13231">
    <property type="entry name" value="PMT_2"/>
    <property type="match status" value="1"/>
</dbReference>
<dbReference type="AlphaFoldDB" id="A0A518EYL3"/>
<dbReference type="InterPro" id="IPR038731">
    <property type="entry name" value="RgtA/B/C-like"/>
</dbReference>
<feature type="transmembrane region" description="Helical" evidence="8">
    <location>
        <begin position="58"/>
        <end position="76"/>
    </location>
</feature>
<keyword evidence="3" id="KW-0328">Glycosyltransferase</keyword>
<comment type="subcellular location">
    <subcellularLocation>
        <location evidence="1">Cell membrane</location>
        <topology evidence="1">Multi-pass membrane protein</topology>
    </subcellularLocation>
</comment>
<sequence length="523" mass="56638">MRLLGLGQDALWLDEANTWAIAREPLGGIVQRLQQDASPPLYYFFLHGWMAWFGESAWVLRLPSVLAGVALVALTFHVGRSFFSQRAGFVAAWLVAVSPSQIFHSQEARMYSWLGWLALLATWRLVRALSVTATPPPHGRSEEVRAWAFYALALAAALLTHNFAFHLVPAHACIVLASARPARGLAAFAAAGLLTLALYAPWLPVFLGQLRGVDTYSWYADVWATTGPLKALLRSLDSISPFGQYFAATKVPPVRWLQVIAGAVLLLSGIGARVEGRRARSAVRFPVTIAFALPVLTSIALSVWLTPHFVPGRVDQMMLAPLMLLVGAGFESVCPRGKGGGVLAIAAALITLGAGLYLRPVDEADLARRASAKGSALGTEAAVFESLMDRARPGDLLICTSLARAPLVHLLHLRGMALRVESFPASTAEHLGGQDDRLLLEDRPALAREAEAVVDRALGFLSDEAPSARRVHLVLMESEVNRILGDRFEAAELAGRIVPSHLPAGFIQRAVHQFGTLRSYVRE</sequence>
<evidence type="ECO:0000256" key="7">
    <source>
        <dbReference type="ARBA" id="ARBA00023136"/>
    </source>
</evidence>
<feature type="transmembrane region" description="Helical" evidence="8">
    <location>
        <begin position="317"/>
        <end position="334"/>
    </location>
</feature>
<feature type="transmembrane region" description="Helical" evidence="8">
    <location>
        <begin position="341"/>
        <end position="358"/>
    </location>
</feature>
<evidence type="ECO:0000256" key="1">
    <source>
        <dbReference type="ARBA" id="ARBA00004651"/>
    </source>
</evidence>
<protein>
    <recommendedName>
        <fullName evidence="9">Glycosyltransferase RgtA/B/C/D-like domain-containing protein</fullName>
    </recommendedName>
</protein>
<evidence type="ECO:0000313" key="10">
    <source>
        <dbReference type="EMBL" id="QDV09177.1"/>
    </source>
</evidence>
<dbReference type="GO" id="GO:0010041">
    <property type="term" value="P:response to iron(III) ion"/>
    <property type="evidence" value="ECO:0007669"/>
    <property type="project" value="TreeGrafter"/>
</dbReference>
<dbReference type="GO" id="GO:0016763">
    <property type="term" value="F:pentosyltransferase activity"/>
    <property type="evidence" value="ECO:0007669"/>
    <property type="project" value="TreeGrafter"/>
</dbReference>
<evidence type="ECO:0000256" key="8">
    <source>
        <dbReference type="SAM" id="Phobius"/>
    </source>
</evidence>
<accession>A0A518EYL3</accession>
<dbReference type="PANTHER" id="PTHR33908:SF3">
    <property type="entry name" value="UNDECAPRENYL PHOSPHATE-ALPHA-4-AMINO-4-DEOXY-L-ARABINOSE ARABINOSYL TRANSFERASE"/>
    <property type="match status" value="1"/>
</dbReference>
<keyword evidence="4" id="KW-0808">Transferase</keyword>
<keyword evidence="7 8" id="KW-0472">Membrane</keyword>
<feature type="domain" description="Glycosyltransferase RgtA/B/C/D-like" evidence="9">
    <location>
        <begin position="38"/>
        <end position="203"/>
    </location>
</feature>
<proteinExistence type="predicted"/>
<feature type="transmembrane region" description="Helical" evidence="8">
    <location>
        <begin position="256"/>
        <end position="274"/>
    </location>
</feature>
<dbReference type="PANTHER" id="PTHR33908">
    <property type="entry name" value="MANNOSYLTRANSFERASE YKCB-RELATED"/>
    <property type="match status" value="1"/>
</dbReference>
<dbReference type="InterPro" id="IPR050297">
    <property type="entry name" value="LipidA_mod_glycosyltrf_83"/>
</dbReference>
<keyword evidence="5 8" id="KW-0812">Transmembrane</keyword>
<evidence type="ECO:0000256" key="3">
    <source>
        <dbReference type="ARBA" id="ARBA00022676"/>
    </source>
</evidence>
<feature type="transmembrane region" description="Helical" evidence="8">
    <location>
        <begin position="110"/>
        <end position="126"/>
    </location>
</feature>
<evidence type="ECO:0000256" key="2">
    <source>
        <dbReference type="ARBA" id="ARBA00022475"/>
    </source>
</evidence>
<dbReference type="Proteomes" id="UP000320390">
    <property type="component" value="Chromosome"/>
</dbReference>
<feature type="transmembrane region" description="Helical" evidence="8">
    <location>
        <begin position="286"/>
        <end position="305"/>
    </location>
</feature>
<evidence type="ECO:0000256" key="5">
    <source>
        <dbReference type="ARBA" id="ARBA00022692"/>
    </source>
</evidence>
<feature type="transmembrane region" description="Helical" evidence="8">
    <location>
        <begin position="185"/>
        <end position="207"/>
    </location>
</feature>
<keyword evidence="11" id="KW-1185">Reference proteome</keyword>
<reference evidence="10 11" key="1">
    <citation type="submission" date="2019-02" db="EMBL/GenBank/DDBJ databases">
        <title>Deep-cultivation of Planctomycetes and their phenomic and genomic characterization uncovers novel biology.</title>
        <authorList>
            <person name="Wiegand S."/>
            <person name="Jogler M."/>
            <person name="Boedeker C."/>
            <person name="Pinto D."/>
            <person name="Vollmers J."/>
            <person name="Rivas-Marin E."/>
            <person name="Kohn T."/>
            <person name="Peeters S.H."/>
            <person name="Heuer A."/>
            <person name="Rast P."/>
            <person name="Oberbeckmann S."/>
            <person name="Bunk B."/>
            <person name="Jeske O."/>
            <person name="Meyerdierks A."/>
            <person name="Storesund J.E."/>
            <person name="Kallscheuer N."/>
            <person name="Luecker S."/>
            <person name="Lage O.M."/>
            <person name="Pohl T."/>
            <person name="Merkel B.J."/>
            <person name="Hornburger P."/>
            <person name="Mueller R.-W."/>
            <person name="Bruemmer F."/>
            <person name="Labrenz M."/>
            <person name="Spormann A.M."/>
            <person name="Op den Camp H."/>
            <person name="Overmann J."/>
            <person name="Amann R."/>
            <person name="Jetten M.S.M."/>
            <person name="Mascher T."/>
            <person name="Medema M.H."/>
            <person name="Devos D.P."/>
            <person name="Kaster A.-K."/>
            <person name="Ovreas L."/>
            <person name="Rohde M."/>
            <person name="Galperin M.Y."/>
            <person name="Jogler C."/>
        </authorList>
    </citation>
    <scope>NUCLEOTIDE SEQUENCE [LARGE SCALE GENOMIC DNA]</scope>
    <source>
        <strain evidence="10 11">Poly30</strain>
    </source>
</reference>
<dbReference type="GO" id="GO:0005886">
    <property type="term" value="C:plasma membrane"/>
    <property type="evidence" value="ECO:0007669"/>
    <property type="project" value="UniProtKB-SubCell"/>
</dbReference>
<name>A0A518EYL3_9BACT</name>
<organism evidence="10 11">
    <name type="scientific">Saltatorellus ferox</name>
    <dbReference type="NCBI Taxonomy" id="2528018"/>
    <lineage>
        <taxon>Bacteria</taxon>
        <taxon>Pseudomonadati</taxon>
        <taxon>Planctomycetota</taxon>
        <taxon>Planctomycetia</taxon>
        <taxon>Planctomycetia incertae sedis</taxon>
        <taxon>Saltatorellus</taxon>
    </lineage>
</organism>
<evidence type="ECO:0000313" key="11">
    <source>
        <dbReference type="Proteomes" id="UP000320390"/>
    </source>
</evidence>
<evidence type="ECO:0000256" key="6">
    <source>
        <dbReference type="ARBA" id="ARBA00022989"/>
    </source>
</evidence>